<evidence type="ECO:0000313" key="6">
    <source>
        <dbReference type="Proteomes" id="UP000232722"/>
    </source>
</evidence>
<dbReference type="Proteomes" id="UP000684084">
    <property type="component" value="Unassembled WGS sequence"/>
</dbReference>
<dbReference type="EMBL" id="LLXH01000366">
    <property type="protein sequence ID" value="PKC67862.1"/>
    <property type="molecule type" value="Genomic_DNA"/>
</dbReference>
<name>A0A2I1ET11_9GLOM</name>
<dbReference type="Proteomes" id="UP000232688">
    <property type="component" value="Unassembled WGS sequence"/>
</dbReference>
<evidence type="ECO:0000313" key="3">
    <source>
        <dbReference type="EMBL" id="PKC12946.1"/>
    </source>
</evidence>
<dbReference type="EMBL" id="LLXJ01000217">
    <property type="protein sequence ID" value="PKC12946.1"/>
    <property type="molecule type" value="Genomic_DNA"/>
</dbReference>
<dbReference type="OrthoDB" id="2449670at2759"/>
<dbReference type="VEuPathDB" id="FungiDB:RhiirA1_417634"/>
<gene>
    <name evidence="2" type="ORF">CHRIB12_LOCUS1522</name>
    <name evidence="4" type="ORF">RhiirA1_417634</name>
    <name evidence="3" type="ORF">RhiirA5_496554</name>
</gene>
<evidence type="ECO:0000256" key="1">
    <source>
        <dbReference type="SAM" id="Phobius"/>
    </source>
</evidence>
<feature type="transmembrane region" description="Helical" evidence="1">
    <location>
        <begin position="7"/>
        <end position="31"/>
    </location>
</feature>
<evidence type="ECO:0000313" key="5">
    <source>
        <dbReference type="Proteomes" id="UP000232688"/>
    </source>
</evidence>
<sequence length="150" mass="16905">MPSHYVYVPFLVLCAPLIISVLGTFTLFAILTSSLALFVISIRLGFLAVEFSGGVVFDFIKWGINKLSLERGPQKNTKITIKDTIHNKQRKHILKSTTKSSKTLLMDSTKTTIYNSNGSGNNYVSNDDYFMMSMINNKRPNGRRARSDYI</sequence>
<reference evidence="4 5" key="3">
    <citation type="submission" date="2017-10" db="EMBL/GenBank/DDBJ databases">
        <title>Extensive intraspecific genome diversity in a model arbuscular mycorrhizal fungus.</title>
        <authorList>
            <person name="Chen E.C.H."/>
            <person name="Morin E."/>
            <person name="Baudet D."/>
            <person name="Noel J."/>
            <person name="Ndikumana S."/>
            <person name="Charron P."/>
            <person name="St-Onge C."/>
            <person name="Giorgi J."/>
            <person name="Grigoriev I.V."/>
            <person name="Roux C."/>
            <person name="Martin F.M."/>
            <person name="Corradi N."/>
        </authorList>
    </citation>
    <scope>NUCLEOTIDE SEQUENCE [LARGE SCALE GENOMIC DNA]</scope>
    <source>
        <strain evidence="4 5">A1</strain>
    </source>
</reference>
<evidence type="ECO:0000313" key="2">
    <source>
        <dbReference type="EMBL" id="CAB5310878.1"/>
    </source>
</evidence>
<dbReference type="EMBL" id="CAGKOT010000002">
    <property type="protein sequence ID" value="CAB5310878.1"/>
    <property type="molecule type" value="Genomic_DNA"/>
</dbReference>
<feature type="transmembrane region" description="Helical" evidence="1">
    <location>
        <begin position="37"/>
        <end position="60"/>
    </location>
</feature>
<organism evidence="4 5">
    <name type="scientific">Rhizophagus irregularis</name>
    <dbReference type="NCBI Taxonomy" id="588596"/>
    <lineage>
        <taxon>Eukaryota</taxon>
        <taxon>Fungi</taxon>
        <taxon>Fungi incertae sedis</taxon>
        <taxon>Mucoromycota</taxon>
        <taxon>Glomeromycotina</taxon>
        <taxon>Glomeromycetes</taxon>
        <taxon>Glomerales</taxon>
        <taxon>Glomeraceae</taxon>
        <taxon>Rhizophagus</taxon>
    </lineage>
</organism>
<reference evidence="3 6" key="2">
    <citation type="submission" date="2017-09" db="EMBL/GenBank/DDBJ databases">
        <title>Extensive intraspecific genome diversity in a model arbuscular mycorrhizal fungus.</title>
        <authorList>
            <person name="Chen E.C."/>
            <person name="Morin E."/>
            <person name="Beaudet D."/>
            <person name="Noel J."/>
            <person name="Ndikumana S."/>
            <person name="Charron P."/>
            <person name="St-Onge C."/>
            <person name="Giorgi J."/>
            <person name="Grigoriev I.V."/>
            <person name="Roux C."/>
            <person name="Martin F.M."/>
            <person name="Corradi N."/>
        </authorList>
    </citation>
    <scope>NUCLEOTIDE SEQUENCE [LARGE SCALE GENOMIC DNA]</scope>
    <source>
        <strain evidence="3 6">A5</strain>
    </source>
</reference>
<comment type="caution">
    <text evidence="4">The sequence shown here is derived from an EMBL/GenBank/DDBJ whole genome shotgun (WGS) entry which is preliminary data.</text>
</comment>
<evidence type="ECO:0000313" key="4">
    <source>
        <dbReference type="EMBL" id="PKC67862.1"/>
    </source>
</evidence>
<keyword evidence="1" id="KW-0472">Membrane</keyword>
<accession>A0A2I1ET11</accession>
<dbReference type="VEuPathDB" id="FungiDB:RhiirFUN_004404"/>
<keyword evidence="1" id="KW-1133">Transmembrane helix</keyword>
<reference evidence="3 6" key="1">
    <citation type="submission" date="2016-04" db="EMBL/GenBank/DDBJ databases">
        <title>Genome analyses suggest a sexual origin of heterokaryosis in a supposedly ancient asexual fungus.</title>
        <authorList>
            <person name="Ropars J."/>
            <person name="Sedzielewska K."/>
            <person name="Noel J."/>
            <person name="Charron P."/>
            <person name="Farinelli L."/>
            <person name="Marton T."/>
            <person name="Kruger M."/>
            <person name="Pelin A."/>
            <person name="Brachmann A."/>
            <person name="Corradi N."/>
        </authorList>
    </citation>
    <scope>NUCLEOTIDE SEQUENCE [LARGE SCALE GENOMIC DNA]</scope>
    <source>
        <strain evidence="3 6">A5</strain>
    </source>
</reference>
<reference evidence="2" key="5">
    <citation type="submission" date="2020-05" db="EMBL/GenBank/DDBJ databases">
        <authorList>
            <person name="Rincon C."/>
            <person name="Sanders R I."/>
            <person name="Robbins C."/>
            <person name="Chaturvedi A."/>
        </authorList>
    </citation>
    <scope>NUCLEOTIDE SEQUENCE</scope>
    <source>
        <strain evidence="2">CHB12</strain>
    </source>
</reference>
<keyword evidence="1" id="KW-0812">Transmembrane</keyword>
<reference evidence="4 5" key="4">
    <citation type="submission" date="2017-10" db="EMBL/GenBank/DDBJ databases">
        <title>Genome analyses suggest a sexual origin of heterokaryosis in a supposedly ancient asexual fungus.</title>
        <authorList>
            <person name="Corradi N."/>
            <person name="Sedzielewska K."/>
            <person name="Noel J."/>
            <person name="Charron P."/>
            <person name="Farinelli L."/>
            <person name="Marton T."/>
            <person name="Kruger M."/>
            <person name="Pelin A."/>
            <person name="Brachmann A."/>
            <person name="Corradi N."/>
        </authorList>
    </citation>
    <scope>NUCLEOTIDE SEQUENCE [LARGE SCALE GENOMIC DNA]</scope>
    <source>
        <strain evidence="4 5">A1</strain>
    </source>
</reference>
<dbReference type="Proteomes" id="UP000232722">
    <property type="component" value="Unassembled WGS sequence"/>
</dbReference>
<dbReference type="AlphaFoldDB" id="A0A2I1ET11"/>
<protein>
    <submittedName>
        <fullName evidence="4">Uncharacterized protein</fullName>
    </submittedName>
</protein>
<dbReference type="VEuPathDB" id="FungiDB:FUN_024362"/>
<proteinExistence type="predicted"/>